<evidence type="ECO:0000313" key="1">
    <source>
        <dbReference type="EMBL" id="QDV58593.1"/>
    </source>
</evidence>
<reference evidence="1 2" key="1">
    <citation type="submission" date="2019-02" db="EMBL/GenBank/DDBJ databases">
        <title>Deep-cultivation of Planctomycetes and their phenomic and genomic characterization uncovers novel biology.</title>
        <authorList>
            <person name="Wiegand S."/>
            <person name="Jogler M."/>
            <person name="Boedeker C."/>
            <person name="Pinto D."/>
            <person name="Vollmers J."/>
            <person name="Rivas-Marin E."/>
            <person name="Kohn T."/>
            <person name="Peeters S.H."/>
            <person name="Heuer A."/>
            <person name="Rast P."/>
            <person name="Oberbeckmann S."/>
            <person name="Bunk B."/>
            <person name="Jeske O."/>
            <person name="Meyerdierks A."/>
            <person name="Storesund J.E."/>
            <person name="Kallscheuer N."/>
            <person name="Luecker S."/>
            <person name="Lage O.M."/>
            <person name="Pohl T."/>
            <person name="Merkel B.J."/>
            <person name="Hornburger P."/>
            <person name="Mueller R.-W."/>
            <person name="Bruemmer F."/>
            <person name="Labrenz M."/>
            <person name="Spormann A.M."/>
            <person name="Op den Camp H."/>
            <person name="Overmann J."/>
            <person name="Amann R."/>
            <person name="Jetten M.S.M."/>
            <person name="Mascher T."/>
            <person name="Medema M.H."/>
            <person name="Devos D.P."/>
            <person name="Kaster A.-K."/>
            <person name="Ovreas L."/>
            <person name="Rohde M."/>
            <person name="Galperin M.Y."/>
            <person name="Jogler C."/>
        </authorList>
    </citation>
    <scope>NUCLEOTIDE SEQUENCE [LARGE SCALE GENOMIC DNA]</scope>
    <source>
        <strain evidence="1 2">Mal33</strain>
    </source>
</reference>
<dbReference type="AlphaFoldDB" id="A0A518IZS9"/>
<evidence type="ECO:0000313" key="2">
    <source>
        <dbReference type="Proteomes" id="UP000316770"/>
    </source>
</evidence>
<protein>
    <submittedName>
        <fullName evidence="1">Uncharacterized protein</fullName>
    </submittedName>
</protein>
<proteinExistence type="predicted"/>
<dbReference type="EMBL" id="CP036318">
    <property type="protein sequence ID" value="QDV58593.1"/>
    <property type="molecule type" value="Genomic_DNA"/>
</dbReference>
<keyword evidence="2" id="KW-1185">Reference proteome</keyword>
<dbReference type="Proteomes" id="UP000316770">
    <property type="component" value="Chromosome"/>
</dbReference>
<gene>
    <name evidence="1" type="ORF">Mal33_46160</name>
</gene>
<accession>A0A518IZS9</accession>
<name>A0A518IZS9_9BACT</name>
<organism evidence="1 2">
    <name type="scientific">Rosistilla oblonga</name>
    <dbReference type="NCBI Taxonomy" id="2527990"/>
    <lineage>
        <taxon>Bacteria</taxon>
        <taxon>Pseudomonadati</taxon>
        <taxon>Planctomycetota</taxon>
        <taxon>Planctomycetia</taxon>
        <taxon>Pirellulales</taxon>
        <taxon>Pirellulaceae</taxon>
        <taxon>Rosistilla</taxon>
    </lineage>
</organism>
<sequence>MQIIVAPLVAINDVGLSHWGQEAFRTAAVRGCPPRLDSAAVPNWLLAIEAGD</sequence>